<keyword evidence="6 8" id="KW-0067">ATP-binding</keyword>
<dbReference type="Pfam" id="PF10436">
    <property type="entry name" value="BCDHK_Adom3"/>
    <property type="match status" value="1"/>
</dbReference>
<evidence type="ECO:0000256" key="7">
    <source>
        <dbReference type="ARBA" id="ARBA00023128"/>
    </source>
</evidence>
<dbReference type="Proteomes" id="UP001497600">
    <property type="component" value="Chromosome G"/>
</dbReference>
<dbReference type="SUPFAM" id="SSF69012">
    <property type="entry name" value="alpha-ketoacid dehydrogenase kinase, N-terminal domain"/>
    <property type="match status" value="1"/>
</dbReference>
<protein>
    <recommendedName>
        <fullName evidence="8">Protein-serine/threonine kinase</fullName>
        <ecNumber evidence="8">2.7.11.-</ecNumber>
    </recommendedName>
</protein>
<dbReference type="Gene3D" id="1.20.140.20">
    <property type="entry name" value="Alpha-ketoacid/pyruvate dehydrogenase kinase, N-terminal domain"/>
    <property type="match status" value="1"/>
</dbReference>
<evidence type="ECO:0000256" key="8">
    <source>
        <dbReference type="RuleBase" id="RU366032"/>
    </source>
</evidence>
<dbReference type="Pfam" id="PF02518">
    <property type="entry name" value="HATPase_c"/>
    <property type="match status" value="1"/>
</dbReference>
<dbReference type="PANTHER" id="PTHR11947:SF20">
    <property type="entry name" value="[3-METHYL-2-OXOBUTANOATE DEHYDROGENASE [LIPOAMIDE]] KINASE, MITOCHONDRIAL"/>
    <property type="match status" value="1"/>
</dbReference>
<dbReference type="GO" id="GO:0016301">
    <property type="term" value="F:kinase activity"/>
    <property type="evidence" value="ECO:0007669"/>
    <property type="project" value="UniProtKB-KW"/>
</dbReference>
<dbReference type="SUPFAM" id="SSF55874">
    <property type="entry name" value="ATPase domain of HSP90 chaperone/DNA topoisomerase II/histidine kinase"/>
    <property type="match status" value="1"/>
</dbReference>
<dbReference type="InterPro" id="IPR018955">
    <property type="entry name" value="BCDHK/PDK_N"/>
</dbReference>
<evidence type="ECO:0000256" key="6">
    <source>
        <dbReference type="ARBA" id="ARBA00022840"/>
    </source>
</evidence>
<proteinExistence type="inferred from homology"/>
<evidence type="ECO:0000259" key="9">
    <source>
        <dbReference type="PROSITE" id="PS50109"/>
    </source>
</evidence>
<dbReference type="PANTHER" id="PTHR11947">
    <property type="entry name" value="PYRUVATE DEHYDROGENASE KINASE"/>
    <property type="match status" value="1"/>
</dbReference>
<evidence type="ECO:0000256" key="4">
    <source>
        <dbReference type="ARBA" id="ARBA00022741"/>
    </source>
</evidence>
<dbReference type="InterPro" id="IPR036784">
    <property type="entry name" value="AK/P_DHK_N_sf"/>
</dbReference>
<dbReference type="EMBL" id="OZ004259">
    <property type="protein sequence ID" value="CAK7918504.1"/>
    <property type="molecule type" value="Genomic_DNA"/>
</dbReference>
<dbReference type="PROSITE" id="PS50109">
    <property type="entry name" value="HIS_KIN"/>
    <property type="match status" value="1"/>
</dbReference>
<sequence>MAHSLLMRFLRPNVVLRPGQRFIQTSSVRCNENVTPPISTTKQEEFLREYRIRSTLERLIHHYSSKPLPQFSLDHLYKQSTSLDKEFLLQNAQDTVTNLLIFNARRLQSFRTLPYLVVLNPSISEAYNMYLQSMSLLIGASYNLPTTLEENERFCQDVVTQFIEIHADTLPGLSKGFSEVLPLLSTIGIEKFLGAHLTERIRMRLVAHQHNSLTASLSNETEYVPGGRYNGVIKQLNIEGLIKRNADMVNDITLMKYDQSVNVSIDTNFHPTSFWSKQNDTSSKKSTKIPSSEVVFPYIDYHLEYILRELFKNSFRAHIENNVTDPVQVTISVSESPSYMELRIRDKGKGIPKSAINHMFDYSFSTYESGEGEAYKTLNVPPGLGGNTVAGMGYGLPLSKNYIEVFNETQGGGRCKGSLSIQTYPDWGTDVYLKAVGV</sequence>
<evidence type="ECO:0000313" key="10">
    <source>
        <dbReference type="EMBL" id="CAK7918504.1"/>
    </source>
</evidence>
<keyword evidence="5 8" id="KW-0418">Kinase</keyword>
<dbReference type="InterPro" id="IPR036890">
    <property type="entry name" value="HATPase_C_sf"/>
</dbReference>
<evidence type="ECO:0000256" key="3">
    <source>
        <dbReference type="ARBA" id="ARBA00022679"/>
    </source>
</evidence>
<accession>A0ABP0EIH8</accession>
<keyword evidence="11" id="KW-1185">Reference proteome</keyword>
<reference evidence="10 11" key="1">
    <citation type="submission" date="2024-01" db="EMBL/GenBank/DDBJ databases">
        <authorList>
            <consortium name="Genoscope - CEA"/>
            <person name="William W."/>
        </authorList>
    </citation>
    <scope>NUCLEOTIDE SEQUENCE [LARGE SCALE GENOMIC DNA]</scope>
    <source>
        <strain evidence="10 11">29B2s-10</strain>
    </source>
</reference>
<dbReference type="InterPro" id="IPR003594">
    <property type="entry name" value="HATPase_dom"/>
</dbReference>
<feature type="domain" description="Histidine kinase" evidence="9">
    <location>
        <begin position="303"/>
        <end position="438"/>
    </location>
</feature>
<name>A0ABP0EIH8_9ASCO</name>
<gene>
    <name evidence="10" type="primary">PKP1</name>
    <name evidence="10" type="ORF">CAAN4_G13520</name>
</gene>
<evidence type="ECO:0000256" key="5">
    <source>
        <dbReference type="ARBA" id="ARBA00022777"/>
    </source>
</evidence>
<keyword evidence="3 8" id="KW-0808">Transferase</keyword>
<dbReference type="Gene3D" id="3.30.565.10">
    <property type="entry name" value="Histidine kinase-like ATPase, C-terminal domain"/>
    <property type="match status" value="1"/>
</dbReference>
<keyword evidence="7 8" id="KW-0496">Mitochondrion</keyword>
<evidence type="ECO:0000256" key="1">
    <source>
        <dbReference type="ARBA" id="ARBA00006155"/>
    </source>
</evidence>
<dbReference type="EC" id="2.7.11.-" evidence="8"/>
<keyword evidence="4 8" id="KW-0547">Nucleotide-binding</keyword>
<comment type="subcellular location">
    <subcellularLocation>
        <location evidence="8">Mitochondrion matrix</location>
    </subcellularLocation>
</comment>
<evidence type="ECO:0000313" key="11">
    <source>
        <dbReference type="Proteomes" id="UP001497600"/>
    </source>
</evidence>
<dbReference type="InterPro" id="IPR039028">
    <property type="entry name" value="BCKD/PDK"/>
</dbReference>
<organism evidence="10 11">
    <name type="scientific">[Candida] anglica</name>
    <dbReference type="NCBI Taxonomy" id="148631"/>
    <lineage>
        <taxon>Eukaryota</taxon>
        <taxon>Fungi</taxon>
        <taxon>Dikarya</taxon>
        <taxon>Ascomycota</taxon>
        <taxon>Saccharomycotina</taxon>
        <taxon>Pichiomycetes</taxon>
        <taxon>Debaryomycetaceae</taxon>
        <taxon>Kurtzmaniella</taxon>
    </lineage>
</organism>
<evidence type="ECO:0000256" key="2">
    <source>
        <dbReference type="ARBA" id="ARBA00022553"/>
    </source>
</evidence>
<dbReference type="InterPro" id="IPR005467">
    <property type="entry name" value="His_kinase_dom"/>
</dbReference>
<keyword evidence="2" id="KW-0597">Phosphoprotein</keyword>
<comment type="similarity">
    <text evidence="1 8">Belongs to the PDK/BCKDK protein kinase family.</text>
</comment>